<reference evidence="2" key="1">
    <citation type="submission" date="2017-06" db="EMBL/GenBank/DDBJ databases">
        <authorList>
            <person name="Varghese N."/>
            <person name="Submissions S."/>
        </authorList>
    </citation>
    <scope>NUCLEOTIDE SEQUENCE [LARGE SCALE GENOMIC DNA]</scope>
    <source>
        <strain evidence="2">Ca-68</strain>
    </source>
</reference>
<dbReference type="AlphaFoldDB" id="A0A238YT27"/>
<name>A0A238YT27_9PROT</name>
<sequence length="78" mass="8576">MNLSGTQPFTVGRYLITPISRAAESGRYISSISISSGKGTASHCRIFSFSREFKTREKALLHAAEQGQRWLANPLAFA</sequence>
<proteinExistence type="predicted"/>
<dbReference type="EMBL" id="FZOA01000003">
    <property type="protein sequence ID" value="SNR73968.1"/>
    <property type="molecule type" value="Genomic_DNA"/>
</dbReference>
<accession>A0A238YT27</accession>
<gene>
    <name evidence="1" type="ORF">SAMN05192560_0794</name>
</gene>
<evidence type="ECO:0000313" key="2">
    <source>
        <dbReference type="Proteomes" id="UP000198305"/>
    </source>
</evidence>
<dbReference type="OrthoDB" id="8689649at2"/>
<protein>
    <submittedName>
        <fullName evidence="1">Uncharacterized protein</fullName>
    </submittedName>
</protein>
<dbReference type="Proteomes" id="UP000198305">
    <property type="component" value="Unassembled WGS sequence"/>
</dbReference>
<organism evidence="1 2">
    <name type="scientific">Methylobacillus rhizosphaerae</name>
    <dbReference type="NCBI Taxonomy" id="551994"/>
    <lineage>
        <taxon>Bacteria</taxon>
        <taxon>Pseudomonadati</taxon>
        <taxon>Pseudomonadota</taxon>
        <taxon>Betaproteobacteria</taxon>
        <taxon>Nitrosomonadales</taxon>
        <taxon>Methylophilaceae</taxon>
        <taxon>Methylobacillus</taxon>
    </lineage>
</organism>
<keyword evidence="2" id="KW-1185">Reference proteome</keyword>
<dbReference type="RefSeq" id="WP_089374936.1">
    <property type="nucleotide sequence ID" value="NZ_FZOA01000003.1"/>
</dbReference>
<evidence type="ECO:0000313" key="1">
    <source>
        <dbReference type="EMBL" id="SNR73968.1"/>
    </source>
</evidence>